<dbReference type="GO" id="GO:0016987">
    <property type="term" value="F:sigma factor activity"/>
    <property type="evidence" value="ECO:0007669"/>
    <property type="project" value="UniProtKB-KW"/>
</dbReference>
<dbReference type="SUPFAM" id="SSF88946">
    <property type="entry name" value="Sigma2 domain of RNA polymerase sigma factors"/>
    <property type="match status" value="1"/>
</dbReference>
<dbReference type="Pfam" id="PF04542">
    <property type="entry name" value="Sigma70_r2"/>
    <property type="match status" value="1"/>
</dbReference>
<dbReference type="EMBL" id="BAABME010015525">
    <property type="protein sequence ID" value="GAA0141638.1"/>
    <property type="molecule type" value="Genomic_DNA"/>
</dbReference>
<dbReference type="Gene3D" id="1.10.10.10">
    <property type="entry name" value="Winged helix-like DNA-binding domain superfamily/Winged helix DNA-binding domain"/>
    <property type="match status" value="2"/>
</dbReference>
<dbReference type="InterPro" id="IPR014284">
    <property type="entry name" value="RNA_pol_sigma-70_dom"/>
</dbReference>
<evidence type="ECO:0000313" key="9">
    <source>
        <dbReference type="EMBL" id="GAA0141638.1"/>
    </source>
</evidence>
<dbReference type="GO" id="GO:0006352">
    <property type="term" value="P:DNA-templated transcription initiation"/>
    <property type="evidence" value="ECO:0007669"/>
    <property type="project" value="InterPro"/>
</dbReference>
<dbReference type="NCBIfam" id="TIGR02937">
    <property type="entry name" value="sigma70-ECF"/>
    <property type="match status" value="1"/>
</dbReference>
<dbReference type="Proteomes" id="UP001454036">
    <property type="component" value="Unassembled WGS sequence"/>
</dbReference>
<dbReference type="CDD" id="cd06171">
    <property type="entry name" value="Sigma70_r4"/>
    <property type="match status" value="1"/>
</dbReference>
<evidence type="ECO:0000256" key="3">
    <source>
        <dbReference type="ARBA" id="ARBA00023082"/>
    </source>
</evidence>
<evidence type="ECO:0000259" key="7">
    <source>
        <dbReference type="Pfam" id="PF04542"/>
    </source>
</evidence>
<dbReference type="InterPro" id="IPR007627">
    <property type="entry name" value="RNA_pol_sigma70_r2"/>
</dbReference>
<dbReference type="Gene3D" id="1.20.120.1810">
    <property type="match status" value="1"/>
</dbReference>
<feature type="domain" description="RNA polymerase sigma-70 region 3" evidence="6">
    <location>
        <begin position="393"/>
        <end position="468"/>
    </location>
</feature>
<evidence type="ECO:0000313" key="10">
    <source>
        <dbReference type="Proteomes" id="UP001454036"/>
    </source>
</evidence>
<dbReference type="InterPro" id="IPR007624">
    <property type="entry name" value="RNA_pol_sigma70_r3"/>
</dbReference>
<sequence length="547" mass="61838">MRWGIKLSAFSTMPPSSSLMSSISSCRAKGLLLDSEKASSSSVIYLGIKSACSATLRTQTSSSTPEMLDNFFLNEAQMEIASGSASVRHNFKGHEIKMSSEQVKLLRPSMHGIKASHFCLLMKNIDMLEHQLSDLDVIRLEREILVHIERLGALSLFHECLSRTRKPDSVELPESYVEAREDTHASCPVDRNLRKFVPSLRKKKKKSRTRCSQESYKKSSQSFSESILKDMKTSMVARQRKCSKSGIYKLRVARSEGEMSRGVKLLNDLERIKEELEASGQVVSLSSWSQAARVDNKVLQELLHFGWSCRDQLLKSTRSLVIYLARNYRGSGVAFEDLIQAGYSGVLQGAERFDDTRGYKFSTYVQYWIRKSMSTLVSQHARGIRIPMTLSSAIKKIQKARKALSSSHGKCVSDSDIAEYTGLSIGKISSASKCLRVVGSLDQKIGDPSSSKYTELTPDLSIPTPEKAVMRDHMKNDVYKLLNCLEPRERQVLIMRFGIGNHQRKSLEETGKHFSVSKEWIRKIERTALEKLRNEDSLHNLKHYVYI</sequence>
<proteinExistence type="inferred from homology"/>
<comment type="similarity">
    <text evidence="1">Belongs to the sigma-70 factor family.</text>
</comment>
<feature type="domain" description="RNA polymerase sigma-70 region 2" evidence="7">
    <location>
        <begin position="315"/>
        <end position="382"/>
    </location>
</feature>
<name>A0AAV3NRP1_LITER</name>
<evidence type="ECO:0000256" key="2">
    <source>
        <dbReference type="ARBA" id="ARBA00023015"/>
    </source>
</evidence>
<reference evidence="9 10" key="1">
    <citation type="submission" date="2024-01" db="EMBL/GenBank/DDBJ databases">
        <title>The complete chloroplast genome sequence of Lithospermum erythrorhizon: insights into the phylogenetic relationship among Boraginaceae species and the maternal lineages of purple gromwells.</title>
        <authorList>
            <person name="Okada T."/>
            <person name="Watanabe K."/>
        </authorList>
    </citation>
    <scope>NUCLEOTIDE SEQUENCE [LARGE SCALE GENOMIC DNA]</scope>
</reference>
<dbReference type="Pfam" id="PF04545">
    <property type="entry name" value="Sigma70_r4"/>
    <property type="match status" value="1"/>
</dbReference>
<dbReference type="AlphaFoldDB" id="A0AAV3NRP1"/>
<dbReference type="InterPro" id="IPR050239">
    <property type="entry name" value="Sigma-70_RNA_pol_init_factors"/>
</dbReference>
<keyword evidence="4" id="KW-0238">DNA-binding</keyword>
<dbReference type="GO" id="GO:0071482">
    <property type="term" value="P:cellular response to light stimulus"/>
    <property type="evidence" value="ECO:0007669"/>
    <property type="project" value="UniProtKB-ARBA"/>
</dbReference>
<evidence type="ECO:0000256" key="5">
    <source>
        <dbReference type="ARBA" id="ARBA00023163"/>
    </source>
</evidence>
<dbReference type="PROSITE" id="PS51257">
    <property type="entry name" value="PROKAR_LIPOPROTEIN"/>
    <property type="match status" value="1"/>
</dbReference>
<evidence type="ECO:0000259" key="6">
    <source>
        <dbReference type="Pfam" id="PF04539"/>
    </source>
</evidence>
<feature type="domain" description="RNA polymerase sigma-70 region 4" evidence="8">
    <location>
        <begin position="481"/>
        <end position="534"/>
    </location>
</feature>
<organism evidence="9 10">
    <name type="scientific">Lithospermum erythrorhizon</name>
    <name type="common">Purple gromwell</name>
    <name type="synonym">Lithospermum officinale var. erythrorhizon</name>
    <dbReference type="NCBI Taxonomy" id="34254"/>
    <lineage>
        <taxon>Eukaryota</taxon>
        <taxon>Viridiplantae</taxon>
        <taxon>Streptophyta</taxon>
        <taxon>Embryophyta</taxon>
        <taxon>Tracheophyta</taxon>
        <taxon>Spermatophyta</taxon>
        <taxon>Magnoliopsida</taxon>
        <taxon>eudicotyledons</taxon>
        <taxon>Gunneridae</taxon>
        <taxon>Pentapetalae</taxon>
        <taxon>asterids</taxon>
        <taxon>lamiids</taxon>
        <taxon>Boraginales</taxon>
        <taxon>Boraginaceae</taxon>
        <taxon>Boraginoideae</taxon>
        <taxon>Lithospermeae</taxon>
        <taxon>Lithospermum</taxon>
    </lineage>
</organism>
<dbReference type="InterPro" id="IPR000943">
    <property type="entry name" value="RNA_pol_sigma70"/>
</dbReference>
<evidence type="ECO:0000256" key="1">
    <source>
        <dbReference type="ARBA" id="ARBA00007788"/>
    </source>
</evidence>
<dbReference type="InterPro" id="IPR013324">
    <property type="entry name" value="RNA_pol_sigma_r3/r4-like"/>
</dbReference>
<protein>
    <submittedName>
        <fullName evidence="9">Winged helix/forkhead transcription factor</fullName>
    </submittedName>
</protein>
<comment type="caution">
    <text evidence="9">The sequence shown here is derived from an EMBL/GenBank/DDBJ whole genome shotgun (WGS) entry which is preliminary data.</text>
</comment>
<evidence type="ECO:0000259" key="8">
    <source>
        <dbReference type="Pfam" id="PF04545"/>
    </source>
</evidence>
<dbReference type="InterPro" id="IPR013325">
    <property type="entry name" value="RNA_pol_sigma_r2"/>
</dbReference>
<dbReference type="PRINTS" id="PR00046">
    <property type="entry name" value="SIGMA70FCT"/>
</dbReference>
<evidence type="ECO:0000256" key="4">
    <source>
        <dbReference type="ARBA" id="ARBA00023125"/>
    </source>
</evidence>
<keyword evidence="10" id="KW-1185">Reference proteome</keyword>
<dbReference type="GO" id="GO:0003677">
    <property type="term" value="F:DNA binding"/>
    <property type="evidence" value="ECO:0007669"/>
    <property type="project" value="UniProtKB-KW"/>
</dbReference>
<dbReference type="InterPro" id="IPR007630">
    <property type="entry name" value="RNA_pol_sigma70_r4"/>
</dbReference>
<keyword evidence="2" id="KW-0805">Transcription regulation</keyword>
<dbReference type="InterPro" id="IPR036388">
    <property type="entry name" value="WH-like_DNA-bd_sf"/>
</dbReference>
<keyword evidence="3" id="KW-0731">Sigma factor</keyword>
<dbReference type="SUPFAM" id="SSF88659">
    <property type="entry name" value="Sigma3 and sigma4 domains of RNA polymerase sigma factors"/>
    <property type="match status" value="2"/>
</dbReference>
<keyword evidence="5" id="KW-0804">Transcription</keyword>
<dbReference type="Pfam" id="PF04539">
    <property type="entry name" value="Sigma70_r3"/>
    <property type="match status" value="1"/>
</dbReference>
<gene>
    <name evidence="9" type="ORF">LIER_35426</name>
</gene>
<accession>A0AAV3NRP1</accession>
<dbReference type="PANTHER" id="PTHR30603:SF13">
    <property type="entry name" value="RNA POLYMERASE SIGMA FACTOR SIGC"/>
    <property type="match status" value="1"/>
</dbReference>
<dbReference type="PANTHER" id="PTHR30603">
    <property type="entry name" value="RNA POLYMERASE SIGMA FACTOR RPO"/>
    <property type="match status" value="1"/>
</dbReference>